<feature type="domain" description="Reverse transcriptase" evidence="1">
    <location>
        <begin position="189"/>
        <end position="373"/>
    </location>
</feature>
<evidence type="ECO:0000313" key="2">
    <source>
        <dbReference type="EMBL" id="KAK6181726.1"/>
    </source>
</evidence>
<proteinExistence type="predicted"/>
<reference evidence="2 3" key="1">
    <citation type="submission" date="2024-01" db="EMBL/GenBank/DDBJ databases">
        <title>The genome of the rayed Mediterranean limpet Patella caerulea (Linnaeus, 1758).</title>
        <authorList>
            <person name="Anh-Thu Weber A."/>
            <person name="Halstead-Nussloch G."/>
        </authorList>
    </citation>
    <scope>NUCLEOTIDE SEQUENCE [LARGE SCALE GENOMIC DNA]</scope>
    <source>
        <strain evidence="2">AATW-2023a</strain>
        <tissue evidence="2">Whole specimen</tissue>
    </source>
</reference>
<dbReference type="PANTHER" id="PTHR47331:SF1">
    <property type="entry name" value="GAG-LIKE PROTEIN"/>
    <property type="match status" value="1"/>
</dbReference>
<dbReference type="EMBL" id="JAZGQO010000007">
    <property type="protein sequence ID" value="KAK6181726.1"/>
    <property type="molecule type" value="Genomic_DNA"/>
</dbReference>
<dbReference type="CDD" id="cd01644">
    <property type="entry name" value="RT_pepA17"/>
    <property type="match status" value="1"/>
</dbReference>
<dbReference type="Proteomes" id="UP001347796">
    <property type="component" value="Unassembled WGS sequence"/>
</dbReference>
<accession>A0AAN8JPU1</accession>
<dbReference type="Pfam" id="PF00078">
    <property type="entry name" value="RVT_1"/>
    <property type="match status" value="1"/>
</dbReference>
<dbReference type="Gene3D" id="3.10.10.10">
    <property type="entry name" value="HIV Type 1 Reverse Transcriptase, subunit A, domain 1"/>
    <property type="match status" value="1"/>
</dbReference>
<dbReference type="Gene3D" id="3.30.70.270">
    <property type="match status" value="1"/>
</dbReference>
<sequence length="441" mass="50699">MGPTALQSSIGWILSGPCPHNNTEHTYITTLFTNSTLDEQLHKFWDLESMGIVDTSIYDDLVENIVFENGRYQVELPWKQPHSFLQDNYKLSLKRLRNLRQRLLSDPKLYSEYDSIIQEQKIQGIIEPIDISTPNDGTVHYLPHHAVLRNDKSTTKVRIVFDASAKVNQNASLNDCLYVGQSLNQKILDIILRFRTYPIALTGDIEKAFLMITLPEKDRDVLRFLWFDDFSKPDPQIVCYRFTRVVFGVCSSPFLLNAILKYHAEKYIQDNPEFVKTFLRSIYVDDFTSGAQSEDEAFELYKSAKSKLLDGGFNLRKFKTNSSTLQTKIDECESNRNNSEQVDKSIQEDDESYAKLMVGSQSESSENLKILGVEWNPSTDEFVYNLEGISQLANSVLPTKRNVVSISAKFCDPLGFLQPLIVMFKILFRELCRANLEWDDL</sequence>
<dbReference type="PANTHER" id="PTHR47331">
    <property type="entry name" value="PHD-TYPE DOMAIN-CONTAINING PROTEIN"/>
    <property type="match status" value="1"/>
</dbReference>
<organism evidence="2 3">
    <name type="scientific">Patella caerulea</name>
    <name type="common">Rayed Mediterranean limpet</name>
    <dbReference type="NCBI Taxonomy" id="87958"/>
    <lineage>
        <taxon>Eukaryota</taxon>
        <taxon>Metazoa</taxon>
        <taxon>Spiralia</taxon>
        <taxon>Lophotrochozoa</taxon>
        <taxon>Mollusca</taxon>
        <taxon>Gastropoda</taxon>
        <taxon>Patellogastropoda</taxon>
        <taxon>Patelloidea</taxon>
        <taxon>Patellidae</taxon>
        <taxon>Patella</taxon>
    </lineage>
</organism>
<dbReference type="Pfam" id="PF05380">
    <property type="entry name" value="Peptidase_A17"/>
    <property type="match status" value="1"/>
</dbReference>
<dbReference type="InterPro" id="IPR008042">
    <property type="entry name" value="Retrotrans_Pao"/>
</dbReference>
<name>A0AAN8JPU1_PATCE</name>
<dbReference type="InterPro" id="IPR000477">
    <property type="entry name" value="RT_dom"/>
</dbReference>
<dbReference type="InterPro" id="IPR043128">
    <property type="entry name" value="Rev_trsase/Diguanyl_cyclase"/>
</dbReference>
<dbReference type="AlphaFoldDB" id="A0AAN8JPU1"/>
<gene>
    <name evidence="2" type="ORF">SNE40_009523</name>
</gene>
<dbReference type="SUPFAM" id="SSF56672">
    <property type="entry name" value="DNA/RNA polymerases"/>
    <property type="match status" value="1"/>
</dbReference>
<evidence type="ECO:0000313" key="3">
    <source>
        <dbReference type="Proteomes" id="UP001347796"/>
    </source>
</evidence>
<protein>
    <recommendedName>
        <fullName evidence="1">Reverse transcriptase domain-containing protein</fullName>
    </recommendedName>
</protein>
<dbReference type="InterPro" id="IPR043502">
    <property type="entry name" value="DNA/RNA_pol_sf"/>
</dbReference>
<keyword evidence="3" id="KW-1185">Reference proteome</keyword>
<comment type="caution">
    <text evidence="2">The sequence shown here is derived from an EMBL/GenBank/DDBJ whole genome shotgun (WGS) entry which is preliminary data.</text>
</comment>
<evidence type="ECO:0000259" key="1">
    <source>
        <dbReference type="Pfam" id="PF00078"/>
    </source>
</evidence>